<dbReference type="Pfam" id="PF12796">
    <property type="entry name" value="Ank_2"/>
    <property type="match status" value="2"/>
</dbReference>
<evidence type="ECO:0000259" key="3">
    <source>
        <dbReference type="Pfam" id="PF22939"/>
    </source>
</evidence>
<dbReference type="VEuPathDB" id="FungiDB:SAPIO_CDS6652"/>
<dbReference type="PANTHER" id="PTHR10039:SF15">
    <property type="entry name" value="NACHT DOMAIN-CONTAINING PROTEIN"/>
    <property type="match status" value="1"/>
</dbReference>
<evidence type="ECO:0000256" key="1">
    <source>
        <dbReference type="ARBA" id="ARBA00022737"/>
    </source>
</evidence>
<dbReference type="Gene3D" id="3.40.50.300">
    <property type="entry name" value="P-loop containing nucleotide triphosphate hydrolases"/>
    <property type="match status" value="1"/>
</dbReference>
<dbReference type="KEGG" id="sapo:SAPIO_CDS6652"/>
<dbReference type="SUPFAM" id="SSF48403">
    <property type="entry name" value="Ankyrin repeat"/>
    <property type="match status" value="1"/>
</dbReference>
<dbReference type="OMA" id="DIENEMH"/>
<protein>
    <submittedName>
        <fullName evidence="5">Uncharacterized protein</fullName>
    </submittedName>
</protein>
<dbReference type="PANTHER" id="PTHR10039">
    <property type="entry name" value="AMELOGENIN"/>
    <property type="match status" value="1"/>
</dbReference>
<reference evidence="5 6" key="1">
    <citation type="journal article" date="2014" name="Genome Announc.">
        <title>Draft genome sequence of the pathogenic fungus Scedosporium apiospermum.</title>
        <authorList>
            <person name="Vandeputte P."/>
            <person name="Ghamrawi S."/>
            <person name="Rechenmann M."/>
            <person name="Iltis A."/>
            <person name="Giraud S."/>
            <person name="Fleury M."/>
            <person name="Thornton C."/>
            <person name="Delhaes L."/>
            <person name="Meyer W."/>
            <person name="Papon N."/>
            <person name="Bouchara J.P."/>
        </authorList>
    </citation>
    <scope>NUCLEOTIDE SEQUENCE [LARGE SCALE GENOMIC DNA]</scope>
    <source>
        <strain evidence="5 6">IHEM 14462</strain>
    </source>
</reference>
<proteinExistence type="predicted"/>
<keyword evidence="6" id="KW-1185">Reference proteome</keyword>
<comment type="caution">
    <text evidence="5">The sequence shown here is derived from an EMBL/GenBank/DDBJ whole genome shotgun (WGS) entry which is preliminary data.</text>
</comment>
<evidence type="ECO:0000313" key="6">
    <source>
        <dbReference type="Proteomes" id="UP000028545"/>
    </source>
</evidence>
<dbReference type="EMBL" id="JOWA01000106">
    <property type="protein sequence ID" value="KEZ41846.1"/>
    <property type="molecule type" value="Genomic_DNA"/>
</dbReference>
<keyword evidence="1" id="KW-0677">Repeat</keyword>
<feature type="domain" description="GPI inositol-deacylase winged helix" evidence="3">
    <location>
        <begin position="347"/>
        <end position="422"/>
    </location>
</feature>
<feature type="repeat" description="ANK" evidence="2">
    <location>
        <begin position="585"/>
        <end position="609"/>
    </location>
</feature>
<dbReference type="OrthoDB" id="448455at2759"/>
<dbReference type="Gene3D" id="1.25.40.20">
    <property type="entry name" value="Ankyrin repeat-containing domain"/>
    <property type="match status" value="2"/>
</dbReference>
<dbReference type="InterPro" id="IPR036770">
    <property type="entry name" value="Ankyrin_rpt-contain_sf"/>
</dbReference>
<feature type="repeat" description="ANK" evidence="2">
    <location>
        <begin position="692"/>
        <end position="716"/>
    </location>
</feature>
<dbReference type="GeneID" id="27725724"/>
<dbReference type="Proteomes" id="UP000028545">
    <property type="component" value="Unassembled WGS sequence"/>
</dbReference>
<dbReference type="PROSITE" id="PS50297">
    <property type="entry name" value="ANK_REP_REGION"/>
    <property type="match status" value="4"/>
</dbReference>
<dbReference type="InterPro" id="IPR027417">
    <property type="entry name" value="P-loop_NTPase"/>
</dbReference>
<evidence type="ECO:0000256" key="2">
    <source>
        <dbReference type="PROSITE-ProRule" id="PRU00023"/>
    </source>
</evidence>
<feature type="domain" description="Nephrocystin 3-like N-terminal" evidence="4">
    <location>
        <begin position="190"/>
        <end position="290"/>
    </location>
</feature>
<dbReference type="HOGENOM" id="CLU_000288_34_23_1"/>
<feature type="repeat" description="ANK" evidence="2">
    <location>
        <begin position="726"/>
        <end position="750"/>
    </location>
</feature>
<dbReference type="InterPro" id="IPR054471">
    <property type="entry name" value="GPIID_WHD"/>
</dbReference>
<evidence type="ECO:0000259" key="4">
    <source>
        <dbReference type="Pfam" id="PF24883"/>
    </source>
</evidence>
<dbReference type="Pfam" id="PF22939">
    <property type="entry name" value="WHD_GPIID"/>
    <property type="match status" value="1"/>
</dbReference>
<dbReference type="SMART" id="SM00248">
    <property type="entry name" value="ANK"/>
    <property type="match status" value="6"/>
</dbReference>
<sequence length="787" mass="87731">MSFGFGGSNVITLLERANKLRDRFADAPRQLRAVSSEVSSLASVLANIKDLLPQHDLPEWQKKALVPILDECDNVVLDVGKMVDENACLDPSSSKSSADKARRAWKRLTWDPKDVQQLRLRMASNVTFLNAFLGSLTRKVAVATKDTVDGLHTRQDVRERREQYAQILDWLASTDYTFQQHDHLRRQQPGTGQWLLNSSMVRTWLGTPGKTLFCPGIPGAGKTILTSIVVGHLLDKYQENPTVGIAYVYCNFRQQDEQRLDDLLSNILKQLSSPLMPDALEALYDKHNPKRTRPFLLAQLYIDSLVGKKSPRAVRVALQKLQRGVEAYDHAYHEAMSRVEGRLGDQEELAKQALSWIVFEKRPLSTRELQHALATELGDSHLREDNLPELEDVVSVCAGLVAVDEESGIIRLVHYTTQEYFQRTHEHWFPTAEQYITTICVTYLSFRSFESGPCQAPYSFEERLQLSHLYEYAASHWGHHASDALSTTQEVDGTNEEKAPNFPERTAKFDEAYRAVMDFLGRKANLEAAIQALFAPKVSRGLPLYRNDYPKQMTAHHLAAYFGLGLVAKGLLASDKVRLDARDSRGRTPLYLAVDKGHEAIVRQLLDTGRVDPNIRSDTGWAPLSRAAFNNHEAIVRHLPSTSEADLDIKDGCGRTVLHQAIVRGNEAIAQLFLAPHLLDTGRVNPDAKSVYGRTPLHAAAYNGREAMVRRLLETGKVDPDVKNLGGATPLHDAATIGDVAIIRHLLDAGKVGLNAEDCRGQTPLDVASKNGHEAVVRQLLATGKAK</sequence>
<dbReference type="InterPro" id="IPR056884">
    <property type="entry name" value="NPHP3-like_N"/>
</dbReference>
<organism evidence="5 6">
    <name type="scientific">Pseudallescheria apiosperma</name>
    <name type="common">Scedosporium apiospermum</name>
    <dbReference type="NCBI Taxonomy" id="563466"/>
    <lineage>
        <taxon>Eukaryota</taxon>
        <taxon>Fungi</taxon>
        <taxon>Dikarya</taxon>
        <taxon>Ascomycota</taxon>
        <taxon>Pezizomycotina</taxon>
        <taxon>Sordariomycetes</taxon>
        <taxon>Hypocreomycetidae</taxon>
        <taxon>Microascales</taxon>
        <taxon>Microascaceae</taxon>
        <taxon>Scedosporium</taxon>
    </lineage>
</organism>
<dbReference type="InterPro" id="IPR002110">
    <property type="entry name" value="Ankyrin_rpt"/>
</dbReference>
<keyword evidence="2" id="KW-0040">ANK repeat</keyword>
<evidence type="ECO:0000313" key="5">
    <source>
        <dbReference type="EMBL" id="KEZ41846.1"/>
    </source>
</evidence>
<feature type="repeat" description="ANK" evidence="2">
    <location>
        <begin position="760"/>
        <end position="787"/>
    </location>
</feature>
<accession>A0A084G3D4</accession>
<dbReference type="Pfam" id="PF00023">
    <property type="entry name" value="Ank"/>
    <property type="match status" value="2"/>
</dbReference>
<gene>
    <name evidence="5" type="ORF">SAPIO_CDS6652</name>
</gene>
<name>A0A084G3D4_PSEDA</name>
<dbReference type="PROSITE" id="PS50088">
    <property type="entry name" value="ANK_REPEAT"/>
    <property type="match status" value="4"/>
</dbReference>
<dbReference type="Pfam" id="PF24883">
    <property type="entry name" value="NPHP3_N"/>
    <property type="match status" value="1"/>
</dbReference>
<dbReference type="AlphaFoldDB" id="A0A084G3D4"/>
<dbReference type="RefSeq" id="XP_016641645.1">
    <property type="nucleotide sequence ID" value="XM_016788701.1"/>
</dbReference>